<gene>
    <name evidence="2" type="ORF">GCM10011323_34600</name>
</gene>
<keyword evidence="2" id="KW-0808">Transferase</keyword>
<dbReference type="RefSeq" id="WP_188502778.1">
    <property type="nucleotide sequence ID" value="NZ_BMFP01000007.1"/>
</dbReference>
<feature type="domain" description="Glycosyl transferase family 28 C-terminal" evidence="1">
    <location>
        <begin position="1"/>
        <end position="138"/>
    </location>
</feature>
<dbReference type="Proteomes" id="UP000634043">
    <property type="component" value="Unassembled WGS sequence"/>
</dbReference>
<dbReference type="Gene3D" id="3.40.50.2000">
    <property type="entry name" value="Glycogen Phosphorylase B"/>
    <property type="match status" value="1"/>
</dbReference>
<evidence type="ECO:0000313" key="3">
    <source>
        <dbReference type="Proteomes" id="UP000634043"/>
    </source>
</evidence>
<sequence length="160" mass="17995">MIFVTTGTQEPFDRLLRVVDVIALKIPDIKIVAQTSKSQYKVANIYLHDFLSPVEFNTLFDKAQLIVAHAGMGTIISALVHNKPILVLPRLAKYGEHRNDHQLATAKAFEKLQYLHVAYSEEELESKILPLIKGHMSCNHKIGKYASQQLIASLKNFITA</sequence>
<dbReference type="InterPro" id="IPR007235">
    <property type="entry name" value="Glyco_trans_28_C"/>
</dbReference>
<evidence type="ECO:0000259" key="1">
    <source>
        <dbReference type="Pfam" id="PF04101"/>
    </source>
</evidence>
<dbReference type="Pfam" id="PF04101">
    <property type="entry name" value="Glyco_tran_28_C"/>
    <property type="match status" value="1"/>
</dbReference>
<dbReference type="SUPFAM" id="SSF53756">
    <property type="entry name" value="UDP-Glycosyltransferase/glycogen phosphorylase"/>
    <property type="match status" value="1"/>
</dbReference>
<dbReference type="GO" id="GO:0016740">
    <property type="term" value="F:transferase activity"/>
    <property type="evidence" value="ECO:0007669"/>
    <property type="project" value="UniProtKB-KW"/>
</dbReference>
<keyword evidence="3" id="KW-1185">Reference proteome</keyword>
<evidence type="ECO:0000313" key="2">
    <source>
        <dbReference type="EMBL" id="GGG28289.1"/>
    </source>
</evidence>
<protein>
    <submittedName>
        <fullName evidence="2">Glucosyl transferase</fullName>
    </submittedName>
</protein>
<reference evidence="3" key="1">
    <citation type="journal article" date="2019" name="Int. J. Syst. Evol. Microbiol.">
        <title>The Global Catalogue of Microorganisms (GCM) 10K type strain sequencing project: providing services to taxonomists for standard genome sequencing and annotation.</title>
        <authorList>
            <consortium name="The Broad Institute Genomics Platform"/>
            <consortium name="The Broad Institute Genome Sequencing Center for Infectious Disease"/>
            <person name="Wu L."/>
            <person name="Ma J."/>
        </authorList>
    </citation>
    <scope>NUCLEOTIDE SEQUENCE [LARGE SCALE GENOMIC DNA]</scope>
    <source>
        <strain evidence="3">CGMCC 1.12749</strain>
    </source>
</reference>
<accession>A0ABQ1WEG1</accession>
<proteinExistence type="predicted"/>
<comment type="caution">
    <text evidence="2">The sequence shown here is derived from an EMBL/GenBank/DDBJ whole genome shotgun (WGS) entry which is preliminary data.</text>
</comment>
<organism evidence="2 3">
    <name type="scientific">Pontibacter amylolyticus</name>
    <dbReference type="NCBI Taxonomy" id="1424080"/>
    <lineage>
        <taxon>Bacteria</taxon>
        <taxon>Pseudomonadati</taxon>
        <taxon>Bacteroidota</taxon>
        <taxon>Cytophagia</taxon>
        <taxon>Cytophagales</taxon>
        <taxon>Hymenobacteraceae</taxon>
        <taxon>Pontibacter</taxon>
    </lineage>
</organism>
<dbReference type="EMBL" id="BMFP01000007">
    <property type="protein sequence ID" value="GGG28289.1"/>
    <property type="molecule type" value="Genomic_DNA"/>
</dbReference>
<name>A0ABQ1WEG1_9BACT</name>